<gene>
    <name evidence="3" type="ORF">SORBI_3009G245101</name>
</gene>
<evidence type="ECO:0000256" key="1">
    <source>
        <dbReference type="SAM" id="MobiDB-lite"/>
    </source>
</evidence>
<reference evidence="4" key="2">
    <citation type="journal article" date="2018" name="Plant J.">
        <title>The Sorghum bicolor reference genome: improved assembly, gene annotations, a transcriptome atlas, and signatures of genome organization.</title>
        <authorList>
            <person name="McCormick R.F."/>
            <person name="Truong S.K."/>
            <person name="Sreedasyam A."/>
            <person name="Jenkins J."/>
            <person name="Shu S."/>
            <person name="Sims D."/>
            <person name="Kennedy M."/>
            <person name="Amirebrahimi M."/>
            <person name="Weers B.D."/>
            <person name="McKinley B."/>
            <person name="Mattison A."/>
            <person name="Morishige D.T."/>
            <person name="Grimwood J."/>
            <person name="Schmutz J."/>
            <person name="Mullet J.E."/>
        </authorList>
    </citation>
    <scope>NUCLEOTIDE SEQUENCE [LARGE SCALE GENOMIC DNA]</scope>
    <source>
        <strain evidence="4">cv. BTx623</strain>
    </source>
</reference>
<protein>
    <submittedName>
        <fullName evidence="3">Uncharacterized protein</fullName>
    </submittedName>
</protein>
<name>A0A1Z5R3Z4_SORBI</name>
<feature type="transmembrane region" description="Helical" evidence="2">
    <location>
        <begin position="68"/>
        <end position="90"/>
    </location>
</feature>
<evidence type="ECO:0000313" key="3">
    <source>
        <dbReference type="EMBL" id="OQU78494.1"/>
    </source>
</evidence>
<keyword evidence="2" id="KW-1133">Transmembrane helix</keyword>
<dbReference type="AlphaFoldDB" id="A0A1Z5R3Z4"/>
<dbReference type="Gramene" id="OQU78494">
    <property type="protein sequence ID" value="OQU78494"/>
    <property type="gene ID" value="SORBI_3009G245101"/>
</dbReference>
<reference evidence="3 4" key="1">
    <citation type="journal article" date="2009" name="Nature">
        <title>The Sorghum bicolor genome and the diversification of grasses.</title>
        <authorList>
            <person name="Paterson A.H."/>
            <person name="Bowers J.E."/>
            <person name="Bruggmann R."/>
            <person name="Dubchak I."/>
            <person name="Grimwood J."/>
            <person name="Gundlach H."/>
            <person name="Haberer G."/>
            <person name="Hellsten U."/>
            <person name="Mitros T."/>
            <person name="Poliakov A."/>
            <person name="Schmutz J."/>
            <person name="Spannagl M."/>
            <person name="Tang H."/>
            <person name="Wang X."/>
            <person name="Wicker T."/>
            <person name="Bharti A.K."/>
            <person name="Chapman J."/>
            <person name="Feltus F.A."/>
            <person name="Gowik U."/>
            <person name="Grigoriev I.V."/>
            <person name="Lyons E."/>
            <person name="Maher C.A."/>
            <person name="Martis M."/>
            <person name="Narechania A."/>
            <person name="Otillar R.P."/>
            <person name="Penning B.W."/>
            <person name="Salamov A.A."/>
            <person name="Wang Y."/>
            <person name="Zhang L."/>
            <person name="Carpita N.C."/>
            <person name="Freeling M."/>
            <person name="Gingle A.R."/>
            <person name="Hash C.T."/>
            <person name="Keller B."/>
            <person name="Klein P."/>
            <person name="Kresovich S."/>
            <person name="McCann M.C."/>
            <person name="Ming R."/>
            <person name="Peterson D.G."/>
            <person name="Mehboob-ur-Rahman"/>
            <person name="Ware D."/>
            <person name="Westhoff P."/>
            <person name="Mayer K.F."/>
            <person name="Messing J."/>
            <person name="Rokhsar D.S."/>
        </authorList>
    </citation>
    <scope>NUCLEOTIDE SEQUENCE [LARGE SCALE GENOMIC DNA]</scope>
    <source>
        <strain evidence="4">cv. BTx623</strain>
    </source>
</reference>
<evidence type="ECO:0000256" key="2">
    <source>
        <dbReference type="SAM" id="Phobius"/>
    </source>
</evidence>
<keyword evidence="2" id="KW-0472">Membrane</keyword>
<sequence>MCCNQPANLLDTLKREYLSKKLFVAHLYFWWKWEYLSKNLSKKHGCLWFIFVFGGWTHRSVNICKRTMVFSCLYVTFIADILTSSVYILMEGDVAATLAYWPARGSDKDASSLAGWPAWPGTWRRGWLASWCWLISQGTWRRDWLAATLARWLALGRGGEAGSLAGAGLSRRERGGETGSLAGAGPSSRRKRRTRSVARGA</sequence>
<feature type="region of interest" description="Disordered" evidence="1">
    <location>
        <begin position="164"/>
        <end position="201"/>
    </location>
</feature>
<keyword evidence="2" id="KW-0812">Transmembrane</keyword>
<dbReference type="ExpressionAtlas" id="A0A1Z5R3Z4">
    <property type="expression patterns" value="baseline and differential"/>
</dbReference>
<accession>A0A1Z5R3Z4</accession>
<organism evidence="3 4">
    <name type="scientific">Sorghum bicolor</name>
    <name type="common">Sorghum</name>
    <name type="synonym">Sorghum vulgare</name>
    <dbReference type="NCBI Taxonomy" id="4558"/>
    <lineage>
        <taxon>Eukaryota</taxon>
        <taxon>Viridiplantae</taxon>
        <taxon>Streptophyta</taxon>
        <taxon>Embryophyta</taxon>
        <taxon>Tracheophyta</taxon>
        <taxon>Spermatophyta</taxon>
        <taxon>Magnoliopsida</taxon>
        <taxon>Liliopsida</taxon>
        <taxon>Poales</taxon>
        <taxon>Poaceae</taxon>
        <taxon>PACMAD clade</taxon>
        <taxon>Panicoideae</taxon>
        <taxon>Andropogonodae</taxon>
        <taxon>Andropogoneae</taxon>
        <taxon>Sorghinae</taxon>
        <taxon>Sorghum</taxon>
    </lineage>
</organism>
<keyword evidence="4" id="KW-1185">Reference proteome</keyword>
<feature type="compositionally biased region" description="Basic residues" evidence="1">
    <location>
        <begin position="188"/>
        <end position="201"/>
    </location>
</feature>
<dbReference type="Proteomes" id="UP000000768">
    <property type="component" value="Chromosome 9"/>
</dbReference>
<proteinExistence type="predicted"/>
<evidence type="ECO:0000313" key="4">
    <source>
        <dbReference type="Proteomes" id="UP000000768"/>
    </source>
</evidence>
<dbReference type="EMBL" id="CM000768">
    <property type="protein sequence ID" value="OQU78494.1"/>
    <property type="molecule type" value="Genomic_DNA"/>
</dbReference>